<dbReference type="EMBL" id="JAERUA010000009">
    <property type="protein sequence ID" value="KAI1895764.1"/>
    <property type="molecule type" value="Genomic_DNA"/>
</dbReference>
<proteinExistence type="predicted"/>
<dbReference type="CDD" id="cd00176">
    <property type="entry name" value="SPEC"/>
    <property type="match status" value="1"/>
</dbReference>
<dbReference type="InterPro" id="IPR050774">
    <property type="entry name" value="KCMF1/Dystrophin"/>
</dbReference>
<evidence type="ECO:0000256" key="1">
    <source>
        <dbReference type="SAM" id="MobiDB-lite"/>
    </source>
</evidence>
<dbReference type="PANTHER" id="PTHR12268:SF26">
    <property type="entry name" value="UTROPHIN"/>
    <property type="match status" value="1"/>
</dbReference>
<dbReference type="SUPFAM" id="SSF47473">
    <property type="entry name" value="EF-hand"/>
    <property type="match status" value="2"/>
</dbReference>
<dbReference type="Pfam" id="PF00397">
    <property type="entry name" value="WW"/>
    <property type="match status" value="1"/>
</dbReference>
<dbReference type="InterPro" id="IPR018159">
    <property type="entry name" value="Spectrin/alpha-actinin"/>
</dbReference>
<dbReference type="SUPFAM" id="SSF46966">
    <property type="entry name" value="Spectrin repeat"/>
    <property type="match status" value="2"/>
</dbReference>
<feature type="region of interest" description="Disordered" evidence="1">
    <location>
        <begin position="89"/>
        <end position="110"/>
    </location>
</feature>
<name>A0A8T3DIU8_9TELE</name>
<sequence length="617" mass="68906">MSARTGVMMQILSSLQKSGRLKMMTMVRTSLRKVVVFLHRLQRMAISSPRYQKLCKDIQAEIDAHNDIFRNMDGNGVKMAQRLGGSETVRTLSGSEETVAPQQRTGERSHSWAEPGAKTISLRVHLEARAERRGQLLAMLEELKKWMSLKEEELVSRGPMGGDVPTLLEQHSHCLALQSELEAQDPLVVRALDQARMFLGDPSPDGPEEPQRRVEMWTELAAEDRVRGVPGDAAGITATDVHTRAAEVQGHWERLVTRTGSRRLQVGAALEKLQDLQGIMGRLSQGLDHAEEERAGWPPVGCLRADSLRDNMENTTAFRENTVPLDLEIRALNKLSADLQACGLQVCSNVSMQISDLNARWDLLQKATADRLRQLQAVQRDFGPSPQHFLSASVQLPWQRAVAHNDVPYYINHETQSTSWDHPKMTELLQSLADLNGVRFSAYRTAMKSRRLQKALCLDLLGLSTAEKIFEQHGLSLNSQILSVPDITHCLTSIYDLLEWNHKDLVNVPLCVDLCLNWLLNVYDMGRSGKIRALSVKIALFSLSKGHLEDKYKYLFRQVAAPAETCDPRGLGLLLHDVLQIPRQLGEAGAFGASSIQPSIRSCFQHVRPTRLGAAPC</sequence>
<dbReference type="Gene3D" id="1.20.58.60">
    <property type="match status" value="2"/>
</dbReference>
<evidence type="ECO:0000313" key="4">
    <source>
        <dbReference type="Proteomes" id="UP000829720"/>
    </source>
</evidence>
<dbReference type="PANTHER" id="PTHR12268">
    <property type="entry name" value="E3 UBIQUITIN-PROTEIN LIGASE KCMF1"/>
    <property type="match status" value="1"/>
</dbReference>
<evidence type="ECO:0000313" key="3">
    <source>
        <dbReference type="EMBL" id="KAI1895764.1"/>
    </source>
</evidence>
<reference evidence="3" key="1">
    <citation type="submission" date="2021-01" db="EMBL/GenBank/DDBJ databases">
        <authorList>
            <person name="Zahm M."/>
            <person name="Roques C."/>
            <person name="Cabau C."/>
            <person name="Klopp C."/>
            <person name="Donnadieu C."/>
            <person name="Jouanno E."/>
            <person name="Lampietro C."/>
            <person name="Louis A."/>
            <person name="Herpin A."/>
            <person name="Echchiki A."/>
            <person name="Berthelot C."/>
            <person name="Parey E."/>
            <person name="Roest-Crollius H."/>
            <person name="Braasch I."/>
            <person name="Postlethwait J."/>
            <person name="Bobe J."/>
            <person name="Montfort J."/>
            <person name="Bouchez O."/>
            <person name="Begum T."/>
            <person name="Mejri S."/>
            <person name="Adams A."/>
            <person name="Chen W.-J."/>
            <person name="Guiguen Y."/>
        </authorList>
    </citation>
    <scope>NUCLEOTIDE SEQUENCE</scope>
    <source>
        <tissue evidence="3">Blood</tissue>
    </source>
</reference>
<dbReference type="InterPro" id="IPR015154">
    <property type="entry name" value="EF-hand_dom_typ2"/>
</dbReference>
<dbReference type="GO" id="GO:0005886">
    <property type="term" value="C:plasma membrane"/>
    <property type="evidence" value="ECO:0007669"/>
    <property type="project" value="TreeGrafter"/>
</dbReference>
<keyword evidence="4" id="KW-1185">Reference proteome</keyword>
<evidence type="ECO:0000259" key="2">
    <source>
        <dbReference type="PROSITE" id="PS50020"/>
    </source>
</evidence>
<dbReference type="Gene3D" id="1.10.238.10">
    <property type="entry name" value="EF-hand"/>
    <property type="match status" value="2"/>
</dbReference>
<dbReference type="InterPro" id="IPR011992">
    <property type="entry name" value="EF-hand-dom_pair"/>
</dbReference>
<gene>
    <name evidence="3" type="ORF">AGOR_G00110120</name>
</gene>
<dbReference type="SMART" id="SM00456">
    <property type="entry name" value="WW"/>
    <property type="match status" value="1"/>
</dbReference>
<dbReference type="InterPro" id="IPR015153">
    <property type="entry name" value="EF-hand_dom_typ1"/>
</dbReference>
<dbReference type="CDD" id="cd00201">
    <property type="entry name" value="WW"/>
    <property type="match status" value="1"/>
</dbReference>
<feature type="compositionally biased region" description="Polar residues" evidence="1">
    <location>
        <begin position="89"/>
        <end position="104"/>
    </location>
</feature>
<dbReference type="AlphaFoldDB" id="A0A8T3DIU8"/>
<dbReference type="Gene3D" id="2.20.70.10">
    <property type="match status" value="1"/>
</dbReference>
<dbReference type="GO" id="GO:0099536">
    <property type="term" value="P:synaptic signaling"/>
    <property type="evidence" value="ECO:0007669"/>
    <property type="project" value="TreeGrafter"/>
</dbReference>
<protein>
    <recommendedName>
        <fullName evidence="2">WW domain-containing protein</fullName>
    </recommendedName>
</protein>
<dbReference type="OrthoDB" id="10057795at2759"/>
<accession>A0A8T3DIU8</accession>
<dbReference type="GO" id="GO:0045202">
    <property type="term" value="C:synapse"/>
    <property type="evidence" value="ECO:0007669"/>
    <property type="project" value="GOC"/>
</dbReference>
<dbReference type="Pfam" id="PF09069">
    <property type="entry name" value="EF-hand_3"/>
    <property type="match status" value="1"/>
</dbReference>
<dbReference type="PROSITE" id="PS50020">
    <property type="entry name" value="WW_DOMAIN_2"/>
    <property type="match status" value="1"/>
</dbReference>
<dbReference type="InterPro" id="IPR001202">
    <property type="entry name" value="WW_dom"/>
</dbReference>
<dbReference type="SUPFAM" id="SSF51045">
    <property type="entry name" value="WW domain"/>
    <property type="match status" value="1"/>
</dbReference>
<dbReference type="Pfam" id="PF09068">
    <property type="entry name" value="EF-hand_2"/>
    <property type="match status" value="1"/>
</dbReference>
<dbReference type="SMART" id="SM00150">
    <property type="entry name" value="SPEC"/>
    <property type="match status" value="2"/>
</dbReference>
<dbReference type="PROSITE" id="PS01159">
    <property type="entry name" value="WW_DOMAIN_1"/>
    <property type="match status" value="1"/>
</dbReference>
<comment type="caution">
    <text evidence="3">The sequence shown here is derived from an EMBL/GenBank/DDBJ whole genome shotgun (WGS) entry which is preliminary data.</text>
</comment>
<dbReference type="InterPro" id="IPR036020">
    <property type="entry name" value="WW_dom_sf"/>
</dbReference>
<dbReference type="FunFam" id="2.20.70.10:FF:000004">
    <property type="entry name" value="dystrophin isoform X1"/>
    <property type="match status" value="1"/>
</dbReference>
<dbReference type="Proteomes" id="UP000829720">
    <property type="component" value="Unassembled WGS sequence"/>
</dbReference>
<feature type="domain" description="WW" evidence="2">
    <location>
        <begin position="392"/>
        <end position="425"/>
    </location>
</feature>
<organism evidence="3 4">
    <name type="scientific">Albula goreensis</name>
    <dbReference type="NCBI Taxonomy" id="1534307"/>
    <lineage>
        <taxon>Eukaryota</taxon>
        <taxon>Metazoa</taxon>
        <taxon>Chordata</taxon>
        <taxon>Craniata</taxon>
        <taxon>Vertebrata</taxon>
        <taxon>Euteleostomi</taxon>
        <taxon>Actinopterygii</taxon>
        <taxon>Neopterygii</taxon>
        <taxon>Teleostei</taxon>
        <taxon>Albuliformes</taxon>
        <taxon>Albulidae</taxon>
        <taxon>Albula</taxon>
    </lineage>
</organism>